<dbReference type="InterPro" id="IPR013107">
    <property type="entry name" value="Acyl-CoA_DH_C"/>
</dbReference>
<dbReference type="Pfam" id="PF08028">
    <property type="entry name" value="Acyl-CoA_dh_2"/>
    <property type="match status" value="1"/>
</dbReference>
<evidence type="ECO:0000313" key="4">
    <source>
        <dbReference type="EMBL" id="KZE38759.1"/>
    </source>
</evidence>
<sequence length="388" mass="43837">MKTIIQEVDIYTQLMESAERIGKLAESENRSAEENSTISQAVVDQIKAEGIHHLIKPKEYGHPQISFNTYTDMIRKVGYYNLSAAWLTYFYSLHNSWVAYLPKHRMDEVYGTGGLIADIFPPIGKATKVEGGFRISGHWKFVSGINYSEWVGVGALYFSKEGEPPAHIAFCVHRNDFKLIKEWDSLGLRGSGSNTIIIEDLFVPDDMVLNFNEIIQRRKPEPLEVDEDYLYYNVPFFPAFFVGFPAMALGAAERIIDEYRERTKKRIRIGGRAASESPTAQRVLAEMTLKYQAASGMMREYIEMLNSDEGQYDHAVYNGIRVQIIQNCMDIAVRATLAFGAGSLAKGNPLEVMLRDLTAIATHITSLYEDGLESYGKHLFGFESFSRG</sequence>
<organism evidence="4 5">
    <name type="scientific">Bhargavaea cecembensis</name>
    <dbReference type="NCBI Taxonomy" id="394098"/>
    <lineage>
        <taxon>Bacteria</taxon>
        <taxon>Bacillati</taxon>
        <taxon>Bacillota</taxon>
        <taxon>Bacilli</taxon>
        <taxon>Bacillales</taxon>
        <taxon>Caryophanaceae</taxon>
        <taxon>Bhargavaea</taxon>
    </lineage>
</organism>
<dbReference type="PANTHER" id="PTHR48083:SF19">
    <property type="entry name" value="FLAVIN-DEPENDENT MONOOXYGENASE, OXYGENASE SUBUNIT HSAA"/>
    <property type="match status" value="1"/>
</dbReference>
<dbReference type="InterPro" id="IPR009100">
    <property type="entry name" value="AcylCoA_DH/oxidase_NM_dom_sf"/>
</dbReference>
<gene>
    <name evidence="4" type="ORF">AV656_07600</name>
</gene>
<dbReference type="InterPro" id="IPR037069">
    <property type="entry name" value="AcylCoA_DH/ox_N_sf"/>
</dbReference>
<dbReference type="GO" id="GO:0005737">
    <property type="term" value="C:cytoplasm"/>
    <property type="evidence" value="ECO:0007669"/>
    <property type="project" value="TreeGrafter"/>
</dbReference>
<proteinExistence type="predicted"/>
<protein>
    <submittedName>
        <fullName evidence="4">Flavin-dependent monooxygenase</fullName>
    </submittedName>
</protein>
<dbReference type="EMBL" id="LQNT01000009">
    <property type="protein sequence ID" value="KZE38759.1"/>
    <property type="molecule type" value="Genomic_DNA"/>
</dbReference>
<reference evidence="4 5" key="1">
    <citation type="submission" date="2016-01" db="EMBL/GenBank/DDBJ databases">
        <title>Whole genome sequencing of Bhargavaea cecembensis T14.</title>
        <authorList>
            <person name="Hong K.W."/>
        </authorList>
    </citation>
    <scope>NUCLEOTIDE SEQUENCE [LARGE SCALE GENOMIC DNA]</scope>
    <source>
        <strain evidence="4 5">T14</strain>
    </source>
</reference>
<dbReference type="GO" id="GO:0003995">
    <property type="term" value="F:acyl-CoA dehydrogenase activity"/>
    <property type="evidence" value="ECO:0007669"/>
    <property type="project" value="TreeGrafter"/>
</dbReference>
<name>A0A165H4J9_9BACL</name>
<dbReference type="InterPro" id="IPR036250">
    <property type="entry name" value="AcylCo_DH-like_C"/>
</dbReference>
<dbReference type="InterPro" id="IPR046373">
    <property type="entry name" value="Acyl-CoA_Oxase/DH_mid-dom_sf"/>
</dbReference>
<dbReference type="PANTHER" id="PTHR48083">
    <property type="entry name" value="MEDIUM-CHAIN SPECIFIC ACYL-COA DEHYDROGENASE, MITOCHONDRIAL-RELATED"/>
    <property type="match status" value="1"/>
</dbReference>
<dbReference type="RefSeq" id="WP_063180606.1">
    <property type="nucleotide sequence ID" value="NZ_LQNT01000009.1"/>
</dbReference>
<keyword evidence="1" id="KW-0560">Oxidoreductase</keyword>
<dbReference type="SUPFAM" id="SSF47203">
    <property type="entry name" value="Acyl-CoA dehydrogenase C-terminal domain-like"/>
    <property type="match status" value="1"/>
</dbReference>
<dbReference type="OrthoDB" id="1170793at2"/>
<dbReference type="Proteomes" id="UP000076490">
    <property type="component" value="Unassembled WGS sequence"/>
</dbReference>
<dbReference type="GO" id="GO:0033539">
    <property type="term" value="P:fatty acid beta-oxidation using acyl-CoA dehydrogenase"/>
    <property type="evidence" value="ECO:0007669"/>
    <property type="project" value="TreeGrafter"/>
</dbReference>
<feature type="transmembrane region" description="Helical" evidence="2">
    <location>
        <begin position="236"/>
        <end position="256"/>
    </location>
</feature>
<dbReference type="GO" id="GO:0016712">
    <property type="term" value="F:oxidoreductase activity, acting on paired donors, with incorporation or reduction of molecular oxygen, reduced flavin or flavoprotein as one donor, and incorporation of one atom of oxygen"/>
    <property type="evidence" value="ECO:0007669"/>
    <property type="project" value="TreeGrafter"/>
</dbReference>
<dbReference type="Gene3D" id="2.40.110.10">
    <property type="entry name" value="Butyryl-CoA Dehydrogenase, subunit A, domain 2"/>
    <property type="match status" value="1"/>
</dbReference>
<dbReference type="SUPFAM" id="SSF56645">
    <property type="entry name" value="Acyl-CoA dehydrogenase NM domain-like"/>
    <property type="match status" value="1"/>
</dbReference>
<keyword evidence="2" id="KW-0812">Transmembrane</keyword>
<dbReference type="Gene3D" id="1.20.140.10">
    <property type="entry name" value="Butyryl-CoA Dehydrogenase, subunit A, domain 3"/>
    <property type="match status" value="1"/>
</dbReference>
<evidence type="ECO:0000259" key="3">
    <source>
        <dbReference type="Pfam" id="PF08028"/>
    </source>
</evidence>
<evidence type="ECO:0000256" key="1">
    <source>
        <dbReference type="ARBA" id="ARBA00023002"/>
    </source>
</evidence>
<keyword evidence="4" id="KW-0503">Monooxygenase</keyword>
<keyword evidence="2" id="KW-1133">Transmembrane helix</keyword>
<dbReference type="PIRSF" id="PIRSF016578">
    <property type="entry name" value="HsaA"/>
    <property type="match status" value="1"/>
</dbReference>
<dbReference type="Gene3D" id="1.10.540.10">
    <property type="entry name" value="Acyl-CoA dehydrogenase/oxidase, N-terminal domain"/>
    <property type="match status" value="1"/>
</dbReference>
<evidence type="ECO:0000256" key="2">
    <source>
        <dbReference type="SAM" id="Phobius"/>
    </source>
</evidence>
<evidence type="ECO:0000313" key="5">
    <source>
        <dbReference type="Proteomes" id="UP000076490"/>
    </source>
</evidence>
<feature type="domain" description="Acyl-CoA dehydrogenase C-terminal" evidence="3">
    <location>
        <begin position="244"/>
        <end position="364"/>
    </location>
</feature>
<accession>A0A165H4J9</accession>
<dbReference type="AlphaFoldDB" id="A0A165H4J9"/>
<dbReference type="GO" id="GO:0050660">
    <property type="term" value="F:flavin adenine dinucleotide binding"/>
    <property type="evidence" value="ECO:0007669"/>
    <property type="project" value="InterPro"/>
</dbReference>
<dbReference type="InterPro" id="IPR050741">
    <property type="entry name" value="Acyl-CoA_dehydrogenase"/>
</dbReference>
<comment type="caution">
    <text evidence="4">The sequence shown here is derived from an EMBL/GenBank/DDBJ whole genome shotgun (WGS) entry which is preliminary data.</text>
</comment>
<keyword evidence="2" id="KW-0472">Membrane</keyword>